<keyword evidence="1" id="KW-0472">Membrane</keyword>
<evidence type="ECO:0000313" key="3">
    <source>
        <dbReference type="Proteomes" id="UP001179952"/>
    </source>
</evidence>
<dbReference type="EMBL" id="JAUJYN010000009">
    <property type="protein sequence ID" value="KAK1263762.1"/>
    <property type="molecule type" value="Genomic_DNA"/>
</dbReference>
<keyword evidence="1" id="KW-0812">Transmembrane</keyword>
<dbReference type="Proteomes" id="UP001179952">
    <property type="component" value="Unassembled WGS sequence"/>
</dbReference>
<accession>A0AAV9AI65</accession>
<keyword evidence="3" id="KW-1185">Reference proteome</keyword>
<feature type="transmembrane region" description="Helical" evidence="1">
    <location>
        <begin position="58"/>
        <end position="77"/>
    </location>
</feature>
<gene>
    <name evidence="2" type="ORF">QJS04_geneDACA009561</name>
</gene>
<organism evidence="2 3">
    <name type="scientific">Acorus gramineus</name>
    <name type="common">Dwarf sweet flag</name>
    <dbReference type="NCBI Taxonomy" id="55184"/>
    <lineage>
        <taxon>Eukaryota</taxon>
        <taxon>Viridiplantae</taxon>
        <taxon>Streptophyta</taxon>
        <taxon>Embryophyta</taxon>
        <taxon>Tracheophyta</taxon>
        <taxon>Spermatophyta</taxon>
        <taxon>Magnoliopsida</taxon>
        <taxon>Liliopsida</taxon>
        <taxon>Acoraceae</taxon>
        <taxon>Acorus</taxon>
    </lineage>
</organism>
<protein>
    <submittedName>
        <fullName evidence="2">Uncharacterized protein</fullName>
    </submittedName>
</protein>
<reference evidence="2" key="1">
    <citation type="journal article" date="2023" name="Nat. Commun.">
        <title>Diploid and tetraploid genomes of Acorus and the evolution of monocots.</title>
        <authorList>
            <person name="Ma L."/>
            <person name="Liu K.W."/>
            <person name="Li Z."/>
            <person name="Hsiao Y.Y."/>
            <person name="Qi Y."/>
            <person name="Fu T."/>
            <person name="Tang G.D."/>
            <person name="Zhang D."/>
            <person name="Sun W.H."/>
            <person name="Liu D.K."/>
            <person name="Li Y."/>
            <person name="Chen G.Z."/>
            <person name="Liu X.D."/>
            <person name="Liao X.Y."/>
            <person name="Jiang Y.T."/>
            <person name="Yu X."/>
            <person name="Hao Y."/>
            <person name="Huang J."/>
            <person name="Zhao X.W."/>
            <person name="Ke S."/>
            <person name="Chen Y.Y."/>
            <person name="Wu W.L."/>
            <person name="Hsu J.L."/>
            <person name="Lin Y.F."/>
            <person name="Huang M.D."/>
            <person name="Li C.Y."/>
            <person name="Huang L."/>
            <person name="Wang Z.W."/>
            <person name="Zhao X."/>
            <person name="Zhong W.Y."/>
            <person name="Peng D.H."/>
            <person name="Ahmad S."/>
            <person name="Lan S."/>
            <person name="Zhang J.S."/>
            <person name="Tsai W.C."/>
            <person name="Van de Peer Y."/>
            <person name="Liu Z.J."/>
        </authorList>
    </citation>
    <scope>NUCLEOTIDE SEQUENCE</scope>
    <source>
        <strain evidence="2">SCP</strain>
    </source>
</reference>
<evidence type="ECO:0000256" key="1">
    <source>
        <dbReference type="SAM" id="Phobius"/>
    </source>
</evidence>
<evidence type="ECO:0000313" key="2">
    <source>
        <dbReference type="EMBL" id="KAK1263762.1"/>
    </source>
</evidence>
<reference evidence="2" key="2">
    <citation type="submission" date="2023-06" db="EMBL/GenBank/DDBJ databases">
        <authorList>
            <person name="Ma L."/>
            <person name="Liu K.-W."/>
            <person name="Li Z."/>
            <person name="Hsiao Y.-Y."/>
            <person name="Qi Y."/>
            <person name="Fu T."/>
            <person name="Tang G."/>
            <person name="Zhang D."/>
            <person name="Sun W.-H."/>
            <person name="Liu D.-K."/>
            <person name="Li Y."/>
            <person name="Chen G.-Z."/>
            <person name="Liu X.-D."/>
            <person name="Liao X.-Y."/>
            <person name="Jiang Y.-T."/>
            <person name="Yu X."/>
            <person name="Hao Y."/>
            <person name="Huang J."/>
            <person name="Zhao X.-W."/>
            <person name="Ke S."/>
            <person name="Chen Y.-Y."/>
            <person name="Wu W.-L."/>
            <person name="Hsu J.-L."/>
            <person name="Lin Y.-F."/>
            <person name="Huang M.-D."/>
            <person name="Li C.-Y."/>
            <person name="Huang L."/>
            <person name="Wang Z.-W."/>
            <person name="Zhao X."/>
            <person name="Zhong W.-Y."/>
            <person name="Peng D.-H."/>
            <person name="Ahmad S."/>
            <person name="Lan S."/>
            <person name="Zhang J.-S."/>
            <person name="Tsai W.-C."/>
            <person name="Van De Peer Y."/>
            <person name="Liu Z.-J."/>
        </authorList>
    </citation>
    <scope>NUCLEOTIDE SEQUENCE</scope>
    <source>
        <strain evidence="2">SCP</strain>
        <tissue evidence="2">Leaves</tissue>
    </source>
</reference>
<proteinExistence type="predicted"/>
<dbReference type="AlphaFoldDB" id="A0AAV9AI65"/>
<sequence length="85" mass="9215">MGRGSVICRTTKALNAAIDSCPYPSFNMELTPMKQITLASAMLQLQLLMKPSTSLHVFSMYIGCLLKIVALLVSQIVHATSGMIN</sequence>
<name>A0AAV9AI65_ACOGR</name>
<keyword evidence="1" id="KW-1133">Transmembrane helix</keyword>
<comment type="caution">
    <text evidence="2">The sequence shown here is derived from an EMBL/GenBank/DDBJ whole genome shotgun (WGS) entry which is preliminary data.</text>
</comment>